<dbReference type="KEGG" id="als:DJ013_09845"/>
<dbReference type="InterPro" id="IPR019587">
    <property type="entry name" value="Polyketide_cyclase/dehydratase"/>
</dbReference>
<dbReference type="InterPro" id="IPR020503">
    <property type="entry name" value="Uncharacterised_Rv2561"/>
</dbReference>
<dbReference type="Proteomes" id="UP000249873">
    <property type="component" value="Chromosome"/>
</dbReference>
<accession>A0A2Z4GB55</accession>
<keyword evidence="2" id="KW-1185">Reference proteome</keyword>
<reference evidence="1 2" key="1">
    <citation type="submission" date="2018-05" db="EMBL/GenBank/DDBJ databases">
        <title>Complete genome sequence of Arcticibacterium luteifluviistationis SM1504T, a cytophagaceae bacterium isolated from Arctic surface seawater.</title>
        <authorList>
            <person name="Li Y."/>
            <person name="Qin Q.-L."/>
        </authorList>
    </citation>
    <scope>NUCLEOTIDE SEQUENCE [LARGE SCALE GENOMIC DNA]</scope>
    <source>
        <strain evidence="1 2">SM1504</strain>
    </source>
</reference>
<gene>
    <name evidence="1" type="ORF">DJ013_09845</name>
</gene>
<evidence type="ECO:0008006" key="3">
    <source>
        <dbReference type="Google" id="ProtNLM"/>
    </source>
</evidence>
<name>A0A2Z4GB55_9BACT</name>
<dbReference type="Pfam" id="PF10604">
    <property type="entry name" value="Polyketide_cyc2"/>
    <property type="match status" value="1"/>
</dbReference>
<protein>
    <recommendedName>
        <fullName evidence="3">DUF2652 domain-containing protein</fullName>
    </recommendedName>
</protein>
<dbReference type="Pfam" id="PF10851">
    <property type="entry name" value="DUF2652"/>
    <property type="match status" value="1"/>
</dbReference>
<dbReference type="InterPro" id="IPR023393">
    <property type="entry name" value="START-like_dom_sf"/>
</dbReference>
<dbReference type="CDD" id="cd07812">
    <property type="entry name" value="SRPBCC"/>
    <property type="match status" value="1"/>
</dbReference>
<dbReference type="EMBL" id="CP029480">
    <property type="protein sequence ID" value="AWV98456.1"/>
    <property type="molecule type" value="Genomic_DNA"/>
</dbReference>
<dbReference type="SUPFAM" id="SSF55961">
    <property type="entry name" value="Bet v1-like"/>
    <property type="match status" value="1"/>
</dbReference>
<evidence type="ECO:0000313" key="2">
    <source>
        <dbReference type="Proteomes" id="UP000249873"/>
    </source>
</evidence>
<dbReference type="RefSeq" id="WP_111371649.1">
    <property type="nucleotide sequence ID" value="NZ_CP029480.1"/>
</dbReference>
<dbReference type="AlphaFoldDB" id="A0A2Z4GB55"/>
<sequence length="365" mass="41687">MSQNALLFIPDISGYTKFINHTDVEHSRHIVSELLEVLLDKNTLNLELAEIEGDALFLYKLQSTSTIEDVWAQAKKMFIAFHEHLLLYKHRRICDCGACLTASSLSLKFVVHLAPIDFIEVAGRKKPYGPEVVKVHRLLKNDIQNSEYLLLSNETTSALGLFSGSEKVKHYETKYDFGPYKYSAIDISPLRSEVSVIPKFEVTKSKVELLNFKIDIAASLDDVHEITSNFAYRHLWNKGVDSISYEKDKVNRAGSTHLCVINGNTVEFETLDTGQERRPLIYAERTKSAPFASQLDNFYVFTETETGTNIELTLFATFKKYRGWAKYLLRLFMKRNIHKSLIELKALAEETGLQKLQAQVNGYNE</sequence>
<organism evidence="1 2">
    <name type="scientific">Arcticibacterium luteifluviistationis</name>
    <dbReference type="NCBI Taxonomy" id="1784714"/>
    <lineage>
        <taxon>Bacteria</taxon>
        <taxon>Pseudomonadati</taxon>
        <taxon>Bacteroidota</taxon>
        <taxon>Cytophagia</taxon>
        <taxon>Cytophagales</taxon>
        <taxon>Leadbetterellaceae</taxon>
        <taxon>Arcticibacterium</taxon>
    </lineage>
</organism>
<dbReference type="OrthoDB" id="625021at2"/>
<dbReference type="Gene3D" id="3.30.530.20">
    <property type="match status" value="1"/>
</dbReference>
<proteinExistence type="predicted"/>
<evidence type="ECO:0000313" key="1">
    <source>
        <dbReference type="EMBL" id="AWV98456.1"/>
    </source>
</evidence>